<dbReference type="AlphaFoldDB" id="A0A517LKX0"/>
<sequence>MAATYIENQVVDCTILPDLEKLKEKTVIVTGGKNSMDGLEDGTYRELVGSSGLGAAYVKAFSNAGAHVTIADLNENRELAALNNVQYTRCDVRVWADQLAAFQSALKKSPNGRIDIVVANAGILADDPIVAIGMRIVPLTMGPSQLPSVSANLQSDESEEPQEPDLRVAQVNILGVLYTTKLALHYFSKSSLPPHEKCLILKSSVAGYIDLPNAAGYQTRRALGVMPRFKIESGYVDLEADDYAKGHLLHELESIAVSMNQGSMPANDL</sequence>
<gene>
    <name evidence="3" type="ORF">FKW77_008508</name>
</gene>
<dbReference type="PANTHER" id="PTHR43180:SF31">
    <property type="entry name" value="CHAIN DEHYDROGENASE_REDUCTASE, PUTATIVE (AFU_ORTHOLOGUE AFUA_2G16570)-RELATED"/>
    <property type="match status" value="1"/>
</dbReference>
<evidence type="ECO:0000313" key="3">
    <source>
        <dbReference type="EMBL" id="QDS76216.1"/>
    </source>
</evidence>
<dbReference type="Pfam" id="PF13561">
    <property type="entry name" value="adh_short_C2"/>
    <property type="match status" value="1"/>
</dbReference>
<dbReference type="Proteomes" id="UP000316270">
    <property type="component" value="Chromosome 14"/>
</dbReference>
<dbReference type="Gene3D" id="3.40.50.720">
    <property type="entry name" value="NAD(P)-binding Rossmann-like Domain"/>
    <property type="match status" value="1"/>
</dbReference>
<proteinExistence type="inferred from homology"/>
<dbReference type="SUPFAM" id="SSF51735">
    <property type="entry name" value="NAD(P)-binding Rossmann-fold domains"/>
    <property type="match status" value="1"/>
</dbReference>
<evidence type="ECO:0000313" key="4">
    <source>
        <dbReference type="Proteomes" id="UP000316270"/>
    </source>
</evidence>
<dbReference type="STRING" id="50376.A0A517LKX0"/>
<dbReference type="OrthoDB" id="5371740at2759"/>
<comment type="similarity">
    <text evidence="1">Belongs to the short-chain dehydrogenases/reductases (SDR) family.</text>
</comment>
<keyword evidence="4" id="KW-1185">Reference proteome</keyword>
<dbReference type="PANTHER" id="PTHR43180">
    <property type="entry name" value="3-OXOACYL-(ACYL-CARRIER-PROTEIN) REDUCTASE (AFU_ORTHOLOGUE AFUA_6G11210)"/>
    <property type="match status" value="1"/>
</dbReference>
<protein>
    <submittedName>
        <fullName evidence="3">Uncharacterized protein</fullName>
    </submittedName>
</protein>
<keyword evidence="2" id="KW-0560">Oxidoreductase</keyword>
<dbReference type="EMBL" id="CP042198">
    <property type="protein sequence ID" value="QDS76216.1"/>
    <property type="molecule type" value="Genomic_DNA"/>
</dbReference>
<accession>A0A517LKX0</accession>
<name>A0A517LKX0_9PEZI</name>
<dbReference type="GO" id="GO:0016491">
    <property type="term" value="F:oxidoreductase activity"/>
    <property type="evidence" value="ECO:0007669"/>
    <property type="project" value="UniProtKB-KW"/>
</dbReference>
<evidence type="ECO:0000256" key="1">
    <source>
        <dbReference type="ARBA" id="ARBA00006484"/>
    </source>
</evidence>
<dbReference type="InterPro" id="IPR036291">
    <property type="entry name" value="NAD(P)-bd_dom_sf"/>
</dbReference>
<evidence type="ECO:0000256" key="2">
    <source>
        <dbReference type="ARBA" id="ARBA00023002"/>
    </source>
</evidence>
<organism evidence="3 4">
    <name type="scientific">Venturia effusa</name>
    <dbReference type="NCBI Taxonomy" id="50376"/>
    <lineage>
        <taxon>Eukaryota</taxon>
        <taxon>Fungi</taxon>
        <taxon>Dikarya</taxon>
        <taxon>Ascomycota</taxon>
        <taxon>Pezizomycotina</taxon>
        <taxon>Dothideomycetes</taxon>
        <taxon>Pleosporomycetidae</taxon>
        <taxon>Venturiales</taxon>
        <taxon>Venturiaceae</taxon>
        <taxon>Venturia</taxon>
    </lineage>
</organism>
<reference evidence="3 4" key="1">
    <citation type="submission" date="2019-07" db="EMBL/GenBank/DDBJ databases">
        <title>Finished genome of Venturia effusa.</title>
        <authorList>
            <person name="Young C.A."/>
            <person name="Cox M.P."/>
            <person name="Ganley A.R.D."/>
            <person name="David W.J."/>
        </authorList>
    </citation>
    <scope>NUCLEOTIDE SEQUENCE [LARGE SCALE GENOMIC DNA]</scope>
    <source>
        <strain evidence="4">albino</strain>
    </source>
</reference>
<dbReference type="InterPro" id="IPR002347">
    <property type="entry name" value="SDR_fam"/>
</dbReference>